<reference evidence="1 2" key="1">
    <citation type="submission" date="2016-01" db="EMBL/GenBank/DDBJ databases">
        <title>Draft Genome Sequences of Seven Thermophilic Sporeformers Isolated from Foods.</title>
        <authorList>
            <person name="Berendsen E.M."/>
            <person name="Wells-Bennik M.H."/>
            <person name="Krawcyk A.O."/>
            <person name="De Jong A."/>
            <person name="Holsappel S."/>
            <person name="Eijlander R.T."/>
            <person name="Kuipers O.P."/>
        </authorList>
    </citation>
    <scope>NUCLEOTIDE SEQUENCE [LARGE SCALE GENOMIC DNA]</scope>
    <source>
        <strain evidence="1 2">B4110</strain>
    </source>
</reference>
<dbReference type="RefSeq" id="WP_158082862.1">
    <property type="nucleotide sequence ID" value="NZ_LQYW01000149.1"/>
</dbReference>
<dbReference type="Proteomes" id="UP000075324">
    <property type="component" value="Unassembled WGS sequence"/>
</dbReference>
<evidence type="ECO:0000313" key="1">
    <source>
        <dbReference type="EMBL" id="KYD24601.1"/>
    </source>
</evidence>
<dbReference type="PATRIC" id="fig|153151.4.peg.1274"/>
<accession>A0A150MJD7</accession>
<dbReference type="EMBL" id="LQYW01000149">
    <property type="protein sequence ID" value="KYD24601.1"/>
    <property type="molecule type" value="Genomic_DNA"/>
</dbReference>
<protein>
    <submittedName>
        <fullName evidence="1">Uncharacterized protein</fullName>
    </submittedName>
</protein>
<organism evidence="1 2">
    <name type="scientific">Parageobacillus toebii</name>
    <dbReference type="NCBI Taxonomy" id="153151"/>
    <lineage>
        <taxon>Bacteria</taxon>
        <taxon>Bacillati</taxon>
        <taxon>Bacillota</taxon>
        <taxon>Bacilli</taxon>
        <taxon>Bacillales</taxon>
        <taxon>Anoxybacillaceae</taxon>
        <taxon>Parageobacillus</taxon>
    </lineage>
</organism>
<dbReference type="AlphaFoldDB" id="A0A150MJD7"/>
<comment type="caution">
    <text evidence="1">The sequence shown here is derived from an EMBL/GenBank/DDBJ whole genome shotgun (WGS) entry which is preliminary data.</text>
</comment>
<proteinExistence type="predicted"/>
<sequence length="46" mass="5398">MKDYEKMWKELIEKLKEIEEGDEIGPAKIAHEILKMMGSIEAKYSN</sequence>
<evidence type="ECO:0000313" key="2">
    <source>
        <dbReference type="Proteomes" id="UP000075324"/>
    </source>
</evidence>
<name>A0A150MJD7_9BACL</name>
<gene>
    <name evidence="1" type="ORF">B4110_0609</name>
</gene>